<dbReference type="SMART" id="SM00530">
    <property type="entry name" value="HTH_XRE"/>
    <property type="match status" value="1"/>
</dbReference>
<keyword evidence="3" id="KW-1185">Reference proteome</keyword>
<reference evidence="2 3" key="1">
    <citation type="submission" date="2019-06" db="EMBL/GenBank/DDBJ databases">
        <title>Whole genome sequence for Rhodospirillaceae sp. R148.</title>
        <authorList>
            <person name="Wang G."/>
        </authorList>
    </citation>
    <scope>NUCLEOTIDE SEQUENCE [LARGE SCALE GENOMIC DNA]</scope>
    <source>
        <strain evidence="2 3">R148</strain>
    </source>
</reference>
<dbReference type="SUPFAM" id="SSF47413">
    <property type="entry name" value="lambda repressor-like DNA-binding domains"/>
    <property type="match status" value="1"/>
</dbReference>
<dbReference type="Pfam" id="PF01381">
    <property type="entry name" value="HTH_3"/>
    <property type="match status" value="1"/>
</dbReference>
<dbReference type="PROSITE" id="PS50943">
    <property type="entry name" value="HTH_CROC1"/>
    <property type="match status" value="1"/>
</dbReference>
<name>A0A545TUB8_9PROT</name>
<feature type="domain" description="HTH cro/C1-type" evidence="1">
    <location>
        <begin position="26"/>
        <end position="80"/>
    </location>
</feature>
<evidence type="ECO:0000313" key="2">
    <source>
        <dbReference type="EMBL" id="TQV80814.1"/>
    </source>
</evidence>
<dbReference type="OrthoDB" id="2986852at2"/>
<protein>
    <submittedName>
        <fullName evidence="2">Helix-turn-helix transcriptional regulator</fullName>
    </submittedName>
</protein>
<dbReference type="Proteomes" id="UP000315252">
    <property type="component" value="Unassembled WGS sequence"/>
</dbReference>
<dbReference type="AlphaFoldDB" id="A0A545TUB8"/>
<evidence type="ECO:0000313" key="3">
    <source>
        <dbReference type="Proteomes" id="UP000315252"/>
    </source>
</evidence>
<dbReference type="Gene3D" id="1.10.260.40">
    <property type="entry name" value="lambda repressor-like DNA-binding domains"/>
    <property type="match status" value="1"/>
</dbReference>
<evidence type="ECO:0000259" key="1">
    <source>
        <dbReference type="PROSITE" id="PS50943"/>
    </source>
</evidence>
<gene>
    <name evidence="2" type="ORF">FKG95_11740</name>
</gene>
<sequence>MGNAKQPPTTLSSPLRRVDQFIGQRLKQQRESKNITLNDLASALRLPAQAIRLAEKGEAPIGAQSLYEAGEVLDVPMMYFFEGYKETMRSSGAPADRNSFRH</sequence>
<dbReference type="EMBL" id="VHSH01000003">
    <property type="protein sequence ID" value="TQV80814.1"/>
    <property type="molecule type" value="Genomic_DNA"/>
</dbReference>
<dbReference type="InterPro" id="IPR010982">
    <property type="entry name" value="Lambda_DNA-bd_dom_sf"/>
</dbReference>
<dbReference type="InterPro" id="IPR001387">
    <property type="entry name" value="Cro/C1-type_HTH"/>
</dbReference>
<comment type="caution">
    <text evidence="2">The sequence shown here is derived from an EMBL/GenBank/DDBJ whole genome shotgun (WGS) entry which is preliminary data.</text>
</comment>
<dbReference type="CDD" id="cd00093">
    <property type="entry name" value="HTH_XRE"/>
    <property type="match status" value="1"/>
</dbReference>
<accession>A0A545TUB8</accession>
<dbReference type="RefSeq" id="WP_142896528.1">
    <property type="nucleotide sequence ID" value="NZ_ML660054.1"/>
</dbReference>
<dbReference type="GO" id="GO:0003677">
    <property type="term" value="F:DNA binding"/>
    <property type="evidence" value="ECO:0007669"/>
    <property type="project" value="InterPro"/>
</dbReference>
<proteinExistence type="predicted"/>
<organism evidence="2 3">
    <name type="scientific">Denitrobaculum tricleocarpae</name>
    <dbReference type="NCBI Taxonomy" id="2591009"/>
    <lineage>
        <taxon>Bacteria</taxon>
        <taxon>Pseudomonadati</taxon>
        <taxon>Pseudomonadota</taxon>
        <taxon>Alphaproteobacteria</taxon>
        <taxon>Rhodospirillales</taxon>
        <taxon>Rhodospirillaceae</taxon>
        <taxon>Denitrobaculum</taxon>
    </lineage>
</organism>